<proteinExistence type="predicted"/>
<dbReference type="EMBL" id="DF142970">
    <property type="protein sequence ID" value="GAA49596.1"/>
    <property type="molecule type" value="Genomic_DNA"/>
</dbReference>
<organism evidence="1 2">
    <name type="scientific">Clonorchis sinensis</name>
    <name type="common">Chinese liver fluke</name>
    <dbReference type="NCBI Taxonomy" id="79923"/>
    <lineage>
        <taxon>Eukaryota</taxon>
        <taxon>Metazoa</taxon>
        <taxon>Spiralia</taxon>
        <taxon>Lophotrochozoa</taxon>
        <taxon>Platyhelminthes</taxon>
        <taxon>Trematoda</taxon>
        <taxon>Digenea</taxon>
        <taxon>Opisthorchiida</taxon>
        <taxon>Opisthorchiata</taxon>
        <taxon>Opisthorchiidae</taxon>
        <taxon>Clonorchis</taxon>
    </lineage>
</organism>
<sequence length="472" mass="53716">MLPNTTTQFDGVDAAKTLTWIRSLPVPTTASEQLIKAASRIPLELELVSEDVYSHYLSDGMVLGYLMAALDPSMAVKLEAMKTWRTSPLDYVDAVLQRKRIAIFLQYAGAVGVDQQCLFTVDQLNNGTNLGQVVRCLSALRSVSTGGSDRFGRTQFTVSRVKRMWLTLLGSGIVKFDQRSHYCVTSDENLVDLEYADDIVLIFEEEEKAQVFLDELTKVIPSFGMHFAPKKCKVMLLDMQSLNTPLTIQGEALEVVERFTYLGSCISSDCSVTDEVNARICKARVAFANLRHLWRQSGVSLNLKGRVYQATVRAVLLYGCETWPVRAAELRRLQVFDNRCLRTIARVGWCRRIRNEAVRKQFSVVQRVLPLKNVSSTRSYWPVRAAELRRLQVFDNCCLRTIARVGWCRRIRNEAVRKRVLGCARGYSRNYRSTLICKHLVFTGDPPENIINERFSWVLDESFAKPNMINER</sequence>
<gene>
    <name evidence="1" type="ORF">CLF_103272</name>
</gene>
<dbReference type="SUPFAM" id="SSF47576">
    <property type="entry name" value="Calponin-homology domain, CH-domain"/>
    <property type="match status" value="1"/>
</dbReference>
<dbReference type="AlphaFoldDB" id="G7Y9G1"/>
<name>G7Y9G1_CLOSI</name>
<dbReference type="Gene3D" id="1.10.418.10">
    <property type="entry name" value="Calponin-like domain"/>
    <property type="match status" value="1"/>
</dbReference>
<reference evidence="1" key="1">
    <citation type="journal article" date="2011" name="Genome Biol.">
        <title>The draft genome of the carcinogenic human liver fluke Clonorchis sinensis.</title>
        <authorList>
            <person name="Wang X."/>
            <person name="Chen W."/>
            <person name="Huang Y."/>
            <person name="Sun J."/>
            <person name="Men J."/>
            <person name="Liu H."/>
            <person name="Luo F."/>
            <person name="Guo L."/>
            <person name="Lv X."/>
            <person name="Deng C."/>
            <person name="Zhou C."/>
            <person name="Fan Y."/>
            <person name="Li X."/>
            <person name="Huang L."/>
            <person name="Hu Y."/>
            <person name="Liang C."/>
            <person name="Hu X."/>
            <person name="Xu J."/>
            <person name="Yu X."/>
        </authorList>
    </citation>
    <scope>NUCLEOTIDE SEQUENCE [LARGE SCALE GENOMIC DNA]</scope>
    <source>
        <strain evidence="1">Henan</strain>
    </source>
</reference>
<keyword evidence="2" id="KW-1185">Reference proteome</keyword>
<dbReference type="PANTHER" id="PTHR47027:SF20">
    <property type="entry name" value="REVERSE TRANSCRIPTASE-LIKE PROTEIN WITH RNA-DIRECTED DNA POLYMERASE DOMAIN"/>
    <property type="match status" value="1"/>
</dbReference>
<reference key="2">
    <citation type="submission" date="2011-10" db="EMBL/GenBank/DDBJ databases">
        <title>The genome and transcriptome sequence of Clonorchis sinensis provide insights into the carcinogenic liver fluke.</title>
        <authorList>
            <person name="Wang X."/>
            <person name="Huang Y."/>
            <person name="Chen W."/>
            <person name="Liu H."/>
            <person name="Guo L."/>
            <person name="Chen Y."/>
            <person name="Luo F."/>
            <person name="Zhou W."/>
            <person name="Sun J."/>
            <person name="Mao Q."/>
            <person name="Liang P."/>
            <person name="Zhou C."/>
            <person name="Tian Y."/>
            <person name="Men J."/>
            <person name="Lv X."/>
            <person name="Huang L."/>
            <person name="Zhou J."/>
            <person name="Hu Y."/>
            <person name="Li R."/>
            <person name="Zhang F."/>
            <person name="Lei H."/>
            <person name="Li X."/>
            <person name="Hu X."/>
            <person name="Liang C."/>
            <person name="Xu J."/>
            <person name="Wu Z."/>
            <person name="Yu X."/>
        </authorList>
    </citation>
    <scope>NUCLEOTIDE SEQUENCE</scope>
    <source>
        <strain>Henan</strain>
    </source>
</reference>
<dbReference type="Proteomes" id="UP000008909">
    <property type="component" value="Unassembled WGS sequence"/>
</dbReference>
<evidence type="ECO:0000313" key="2">
    <source>
        <dbReference type="Proteomes" id="UP000008909"/>
    </source>
</evidence>
<accession>G7Y9G1</accession>
<dbReference type="PANTHER" id="PTHR47027">
    <property type="entry name" value="REVERSE TRANSCRIPTASE DOMAIN-CONTAINING PROTEIN"/>
    <property type="match status" value="1"/>
</dbReference>
<evidence type="ECO:0000313" key="1">
    <source>
        <dbReference type="EMBL" id="GAA49596.1"/>
    </source>
</evidence>
<dbReference type="CDD" id="cd00014">
    <property type="entry name" value="CH_SF"/>
    <property type="match status" value="1"/>
</dbReference>
<dbReference type="InterPro" id="IPR036872">
    <property type="entry name" value="CH_dom_sf"/>
</dbReference>
<protein>
    <submittedName>
        <fullName evidence="1">Uncharacterized protein</fullName>
    </submittedName>
</protein>